<name>A0A017HIN8_9RHOB</name>
<evidence type="ECO:0000313" key="4">
    <source>
        <dbReference type="EMBL" id="EYD74221.1"/>
    </source>
</evidence>
<dbReference type="STRING" id="442562.Rumeso_04278"/>
<dbReference type="PROSITE" id="PS50110">
    <property type="entry name" value="RESPONSE_REGULATORY"/>
    <property type="match status" value="1"/>
</dbReference>
<feature type="domain" description="Response regulatory" evidence="3">
    <location>
        <begin position="38"/>
        <end position="149"/>
    </location>
</feature>
<dbReference type="Gene3D" id="3.40.50.2300">
    <property type="match status" value="1"/>
</dbReference>
<reference evidence="4 5" key="1">
    <citation type="submission" date="2013-02" db="EMBL/GenBank/DDBJ databases">
        <authorList>
            <person name="Fiebig A."/>
            <person name="Goeker M."/>
            <person name="Klenk H.-P.P."/>
        </authorList>
    </citation>
    <scope>NUCLEOTIDE SEQUENCE [LARGE SCALE GENOMIC DNA]</scope>
    <source>
        <strain evidence="4 5">DSM 19309</strain>
    </source>
</reference>
<keyword evidence="5" id="KW-1185">Reference proteome</keyword>
<gene>
    <name evidence="4" type="ORF">Rumeso_04278</name>
</gene>
<dbReference type="GO" id="GO:0000160">
    <property type="term" value="P:phosphorelay signal transduction system"/>
    <property type="evidence" value="ECO:0007669"/>
    <property type="project" value="InterPro"/>
</dbReference>
<dbReference type="EMBL" id="AOSK01000120">
    <property type="protein sequence ID" value="EYD74221.1"/>
    <property type="molecule type" value="Genomic_DNA"/>
</dbReference>
<evidence type="ECO:0000313" key="5">
    <source>
        <dbReference type="Proteomes" id="UP000019666"/>
    </source>
</evidence>
<dbReference type="AlphaFoldDB" id="A0A017HIN8"/>
<dbReference type="SUPFAM" id="SSF52172">
    <property type="entry name" value="CheY-like"/>
    <property type="match status" value="1"/>
</dbReference>
<evidence type="ECO:0000259" key="3">
    <source>
        <dbReference type="PROSITE" id="PS50110"/>
    </source>
</evidence>
<dbReference type="HOGENOM" id="CLU_000445_69_11_5"/>
<evidence type="ECO:0000256" key="1">
    <source>
        <dbReference type="PROSITE-ProRule" id="PRU00169"/>
    </source>
</evidence>
<comment type="caution">
    <text evidence="4">The sequence shown here is derived from an EMBL/GenBank/DDBJ whole genome shotgun (WGS) entry which is preliminary data.</text>
</comment>
<dbReference type="Proteomes" id="UP000019666">
    <property type="component" value="Unassembled WGS sequence"/>
</dbReference>
<organism evidence="4 5">
    <name type="scientific">Rubellimicrobium mesophilum DSM 19309</name>
    <dbReference type="NCBI Taxonomy" id="442562"/>
    <lineage>
        <taxon>Bacteria</taxon>
        <taxon>Pseudomonadati</taxon>
        <taxon>Pseudomonadota</taxon>
        <taxon>Alphaproteobacteria</taxon>
        <taxon>Rhodobacterales</taxon>
        <taxon>Roseobacteraceae</taxon>
        <taxon>Rubellimicrobium</taxon>
    </lineage>
</organism>
<evidence type="ECO:0000256" key="2">
    <source>
        <dbReference type="SAM" id="MobiDB-lite"/>
    </source>
</evidence>
<dbReference type="InterPro" id="IPR011006">
    <property type="entry name" value="CheY-like_superfamily"/>
</dbReference>
<dbReference type="InterPro" id="IPR001789">
    <property type="entry name" value="Sig_transdc_resp-reg_receiver"/>
</dbReference>
<feature type="modified residue" description="4-aspartylphosphate" evidence="1">
    <location>
        <position position="89"/>
    </location>
</feature>
<sequence length="157" mass="17278">MTIRMNHQDLDATAARPLPGGPATARNDDMSRFQRGRRVLVLENDMILADELRRELENEGVEVLGPVATVAEALDLLRSEPGPDAAILDVFLDDEVAYPVAEVLRKCGIPFVLATNRLAWTIPRAYADVPRVEKPVDMRRLARALAGRSARPEGDPA</sequence>
<keyword evidence="1" id="KW-0597">Phosphoprotein</keyword>
<protein>
    <submittedName>
        <fullName evidence="4">Two-component system regulatory protein</fullName>
    </submittedName>
</protein>
<proteinExistence type="predicted"/>
<feature type="region of interest" description="Disordered" evidence="2">
    <location>
        <begin position="1"/>
        <end position="28"/>
    </location>
</feature>
<feature type="compositionally biased region" description="Basic and acidic residues" evidence="2">
    <location>
        <begin position="1"/>
        <end position="10"/>
    </location>
</feature>
<accession>A0A017HIN8</accession>